<keyword evidence="6 10" id="KW-0479">Metal-binding</keyword>
<evidence type="ECO:0000256" key="9">
    <source>
        <dbReference type="ARBA" id="ARBA00048348"/>
    </source>
</evidence>
<organism evidence="13 14">
    <name type="scientific">Desulfolithobacter dissulfuricans</name>
    <dbReference type="NCBI Taxonomy" id="2795293"/>
    <lineage>
        <taxon>Bacteria</taxon>
        <taxon>Pseudomonadati</taxon>
        <taxon>Thermodesulfobacteriota</taxon>
        <taxon>Desulfobulbia</taxon>
        <taxon>Desulfobulbales</taxon>
        <taxon>Desulfobulbaceae</taxon>
        <taxon>Desulfolithobacter</taxon>
    </lineage>
</organism>
<feature type="region of interest" description="Disordered" evidence="11">
    <location>
        <begin position="230"/>
        <end position="250"/>
    </location>
</feature>
<evidence type="ECO:0000256" key="3">
    <source>
        <dbReference type="ARBA" id="ARBA00010718"/>
    </source>
</evidence>
<keyword evidence="7 10" id="KW-0862">Zinc</keyword>
<dbReference type="InterPro" id="IPR023561">
    <property type="entry name" value="Carbonic_anhydrase_a-class"/>
</dbReference>
<dbReference type="EMBL" id="AP024233">
    <property type="protein sequence ID" value="BCO10172.1"/>
    <property type="molecule type" value="Genomic_DNA"/>
</dbReference>
<evidence type="ECO:0000256" key="2">
    <source>
        <dbReference type="ARBA" id="ARBA00002904"/>
    </source>
</evidence>
<dbReference type="InterPro" id="IPR041891">
    <property type="entry name" value="Alpha_CA_prokaryot-like"/>
</dbReference>
<feature type="domain" description="Alpha-carbonic anhydrase" evidence="12">
    <location>
        <begin position="29"/>
        <end position="250"/>
    </location>
</feature>
<dbReference type="InterPro" id="IPR036398">
    <property type="entry name" value="CA_dom_sf"/>
</dbReference>
<dbReference type="PROSITE" id="PS00162">
    <property type="entry name" value="ALPHA_CA_1"/>
    <property type="match status" value="1"/>
</dbReference>
<dbReference type="AlphaFoldDB" id="A0A915U3X4"/>
<reference evidence="13" key="1">
    <citation type="submission" date="2020-12" db="EMBL/GenBank/DDBJ databases">
        <title>Desulfobium dissulfuricans gen. nov., sp. nov., a novel mesophilic, sulfate-reducing bacterium isolated from a deep-sea hydrothermal vent.</title>
        <authorList>
            <person name="Hashimoto Y."/>
            <person name="Tame A."/>
            <person name="Sawayama S."/>
            <person name="Miyazaki J."/>
            <person name="Takai K."/>
            <person name="Nakagawa S."/>
        </authorList>
    </citation>
    <scope>NUCLEOTIDE SEQUENCE</scope>
    <source>
        <strain evidence="13">GF1</strain>
    </source>
</reference>
<gene>
    <name evidence="13" type="ORF">GF1_25480</name>
</gene>
<evidence type="ECO:0000256" key="7">
    <source>
        <dbReference type="ARBA" id="ARBA00022833"/>
    </source>
</evidence>
<protein>
    <recommendedName>
        <fullName evidence="5 10">Carbonic anhydrase</fullName>
        <ecNumber evidence="4 10">4.2.1.1</ecNumber>
    </recommendedName>
</protein>
<dbReference type="Pfam" id="PF00194">
    <property type="entry name" value="Carb_anhydrase"/>
    <property type="match status" value="1"/>
</dbReference>
<dbReference type="PANTHER" id="PTHR18952:SF265">
    <property type="entry name" value="CARBONIC ANHYDRASE"/>
    <property type="match status" value="1"/>
</dbReference>
<keyword evidence="8 10" id="KW-0456">Lyase</keyword>
<dbReference type="PROSITE" id="PS51144">
    <property type="entry name" value="ALPHA_CA_2"/>
    <property type="match status" value="1"/>
</dbReference>
<evidence type="ECO:0000256" key="5">
    <source>
        <dbReference type="ARBA" id="ARBA00014628"/>
    </source>
</evidence>
<evidence type="ECO:0000256" key="8">
    <source>
        <dbReference type="ARBA" id="ARBA00023239"/>
    </source>
</evidence>
<dbReference type="CDD" id="cd03124">
    <property type="entry name" value="alpha_CA_prokaryotic_like"/>
    <property type="match status" value="1"/>
</dbReference>
<evidence type="ECO:0000313" key="13">
    <source>
        <dbReference type="EMBL" id="BCO10172.1"/>
    </source>
</evidence>
<dbReference type="KEGG" id="ddu:GF1_25480"/>
<dbReference type="InterPro" id="IPR001148">
    <property type="entry name" value="CA_dom"/>
</dbReference>
<dbReference type="GO" id="GO:0004089">
    <property type="term" value="F:carbonate dehydratase activity"/>
    <property type="evidence" value="ECO:0007669"/>
    <property type="project" value="UniProtKB-UniRule"/>
</dbReference>
<evidence type="ECO:0000256" key="11">
    <source>
        <dbReference type="SAM" id="MobiDB-lite"/>
    </source>
</evidence>
<feature type="chain" id="PRO_5038160537" description="Carbonic anhydrase" evidence="10">
    <location>
        <begin position="24"/>
        <end position="250"/>
    </location>
</feature>
<keyword evidence="14" id="KW-1185">Reference proteome</keyword>
<comment type="function">
    <text evidence="2 10">Reversible hydration of carbon dioxide.</text>
</comment>
<dbReference type="RefSeq" id="WP_267926906.1">
    <property type="nucleotide sequence ID" value="NZ_AP024233.1"/>
</dbReference>
<evidence type="ECO:0000259" key="12">
    <source>
        <dbReference type="PROSITE" id="PS51144"/>
    </source>
</evidence>
<evidence type="ECO:0000256" key="6">
    <source>
        <dbReference type="ARBA" id="ARBA00022723"/>
    </source>
</evidence>
<dbReference type="Gene3D" id="3.10.200.10">
    <property type="entry name" value="Alpha carbonic anhydrase"/>
    <property type="match status" value="1"/>
</dbReference>
<evidence type="ECO:0000313" key="14">
    <source>
        <dbReference type="Proteomes" id="UP001063350"/>
    </source>
</evidence>
<feature type="signal peptide" evidence="10">
    <location>
        <begin position="1"/>
        <end position="23"/>
    </location>
</feature>
<comment type="catalytic activity">
    <reaction evidence="9 10">
        <text>hydrogencarbonate + H(+) = CO2 + H2O</text>
        <dbReference type="Rhea" id="RHEA:10748"/>
        <dbReference type="ChEBI" id="CHEBI:15377"/>
        <dbReference type="ChEBI" id="CHEBI:15378"/>
        <dbReference type="ChEBI" id="CHEBI:16526"/>
        <dbReference type="ChEBI" id="CHEBI:17544"/>
        <dbReference type="EC" id="4.2.1.1"/>
    </reaction>
</comment>
<evidence type="ECO:0000256" key="4">
    <source>
        <dbReference type="ARBA" id="ARBA00012925"/>
    </source>
</evidence>
<dbReference type="SMART" id="SM01057">
    <property type="entry name" value="Carb_anhydrase"/>
    <property type="match status" value="1"/>
</dbReference>
<comment type="similarity">
    <text evidence="3 10">Belongs to the alpha-carbonic anhydrase family.</text>
</comment>
<dbReference type="SUPFAM" id="SSF51069">
    <property type="entry name" value="Carbonic anhydrase"/>
    <property type="match status" value="1"/>
</dbReference>
<evidence type="ECO:0000256" key="1">
    <source>
        <dbReference type="ARBA" id="ARBA00001947"/>
    </source>
</evidence>
<dbReference type="GO" id="GO:0008270">
    <property type="term" value="F:zinc ion binding"/>
    <property type="evidence" value="ECO:0007669"/>
    <property type="project" value="UniProtKB-UniRule"/>
</dbReference>
<name>A0A915U3X4_9BACT</name>
<dbReference type="EC" id="4.2.1.1" evidence="4 10"/>
<dbReference type="PANTHER" id="PTHR18952">
    <property type="entry name" value="CARBONIC ANHYDRASE"/>
    <property type="match status" value="1"/>
</dbReference>
<comment type="cofactor">
    <cofactor evidence="1 10">
        <name>Zn(2+)</name>
        <dbReference type="ChEBI" id="CHEBI:29105"/>
    </cofactor>
</comment>
<dbReference type="Proteomes" id="UP001063350">
    <property type="component" value="Chromosome"/>
</dbReference>
<dbReference type="InterPro" id="IPR018338">
    <property type="entry name" value="Carbonic_anhydrase_a-class_CS"/>
</dbReference>
<proteinExistence type="inferred from homology"/>
<evidence type="ECO:0000256" key="10">
    <source>
        <dbReference type="RuleBase" id="RU367011"/>
    </source>
</evidence>
<keyword evidence="10" id="KW-0732">Signal</keyword>
<accession>A0A915U3X4</accession>
<sequence>MKKLLRHTVLAATFTLMAGPAMASGHGGAHWGYSGETGPEHWGELNPAYEMCAKGVNQSPIDLTGFIEAELEPIVFDYRGLATEILNNGHAIQANYAAGSTITVAGKTFELKQFHFHAPSENTIDGKYFAMEGHFVHADEKGNLAVVAVMYEPGEANEGMAKLWKQMPHHPGDKEGMASQVKAEDLLPANRDYYRFNGSLTTPPCSEGVVWLVMKNPVSVSEEQVKQFSETMGFPNNRPVQPVGARPILK</sequence>